<reference evidence="1" key="1">
    <citation type="journal article" date="2020" name="Stud. Mycol.">
        <title>101 Dothideomycetes genomes: a test case for predicting lifestyles and emergence of pathogens.</title>
        <authorList>
            <person name="Haridas S."/>
            <person name="Albert R."/>
            <person name="Binder M."/>
            <person name="Bloem J."/>
            <person name="Labutti K."/>
            <person name="Salamov A."/>
            <person name="Andreopoulos B."/>
            <person name="Baker S."/>
            <person name="Barry K."/>
            <person name="Bills G."/>
            <person name="Bluhm B."/>
            <person name="Cannon C."/>
            <person name="Castanera R."/>
            <person name="Culley D."/>
            <person name="Daum C."/>
            <person name="Ezra D."/>
            <person name="Gonzalez J."/>
            <person name="Henrissat B."/>
            <person name="Kuo A."/>
            <person name="Liang C."/>
            <person name="Lipzen A."/>
            <person name="Lutzoni F."/>
            <person name="Magnuson J."/>
            <person name="Mondo S."/>
            <person name="Nolan M."/>
            <person name="Ohm R."/>
            <person name="Pangilinan J."/>
            <person name="Park H.-J."/>
            <person name="Ramirez L."/>
            <person name="Alfaro M."/>
            <person name="Sun H."/>
            <person name="Tritt A."/>
            <person name="Yoshinaga Y."/>
            <person name="Zwiers L.-H."/>
            <person name="Turgeon B."/>
            <person name="Goodwin S."/>
            <person name="Spatafora J."/>
            <person name="Crous P."/>
            <person name="Grigoriev I."/>
        </authorList>
    </citation>
    <scope>NUCLEOTIDE SEQUENCE</scope>
    <source>
        <strain evidence="1">CBS 675.92</strain>
    </source>
</reference>
<organism evidence="1 2">
    <name type="scientific">Byssothecium circinans</name>
    <dbReference type="NCBI Taxonomy" id="147558"/>
    <lineage>
        <taxon>Eukaryota</taxon>
        <taxon>Fungi</taxon>
        <taxon>Dikarya</taxon>
        <taxon>Ascomycota</taxon>
        <taxon>Pezizomycotina</taxon>
        <taxon>Dothideomycetes</taxon>
        <taxon>Pleosporomycetidae</taxon>
        <taxon>Pleosporales</taxon>
        <taxon>Massarineae</taxon>
        <taxon>Massarinaceae</taxon>
        <taxon>Byssothecium</taxon>
    </lineage>
</organism>
<name>A0A6A5TH06_9PLEO</name>
<evidence type="ECO:0000313" key="1">
    <source>
        <dbReference type="EMBL" id="KAF1951881.1"/>
    </source>
</evidence>
<gene>
    <name evidence="1" type="ORF">CC80DRAFT_495764</name>
</gene>
<evidence type="ECO:0000313" key="2">
    <source>
        <dbReference type="Proteomes" id="UP000800035"/>
    </source>
</evidence>
<proteinExistence type="predicted"/>
<sequence length="71" mass="7951">MEYSPEKYGKVGPQVALTMPGLTSLITGTKDLGPFIISHNHYYPPHKTYTPGRCGEYENTYLDCTNPSVRN</sequence>
<dbReference type="AlphaFoldDB" id="A0A6A5TH06"/>
<dbReference type="Proteomes" id="UP000800035">
    <property type="component" value="Unassembled WGS sequence"/>
</dbReference>
<keyword evidence="2" id="KW-1185">Reference proteome</keyword>
<protein>
    <submittedName>
        <fullName evidence="1">Uncharacterized protein</fullName>
    </submittedName>
</protein>
<accession>A0A6A5TH06</accession>
<dbReference type="EMBL" id="ML977014">
    <property type="protein sequence ID" value="KAF1951881.1"/>
    <property type="molecule type" value="Genomic_DNA"/>
</dbReference>